<dbReference type="PANTHER" id="PTHR39203:SF1">
    <property type="entry name" value="CYTOPLASMIC PROTEIN"/>
    <property type="match status" value="1"/>
</dbReference>
<gene>
    <name evidence="2" type="ORF">SHKM778_00140</name>
</gene>
<reference evidence="2" key="2">
    <citation type="submission" date="2024-07" db="EMBL/GenBank/DDBJ databases">
        <title>Streptomyces haneummycinica sp. nov., a new antibiotic-producing actinobacterium isolated from marine sediment.</title>
        <authorList>
            <person name="Uemura M."/>
            <person name="Hamada M."/>
            <person name="Hirano S."/>
            <person name="Kobayashi K."/>
            <person name="Ohshiro T."/>
            <person name="Kobayashi T."/>
            <person name="Terahara T."/>
        </authorList>
    </citation>
    <scope>NUCLEOTIDE SEQUENCE</scope>
    <source>
        <strain evidence="2">KM77-8</strain>
    </source>
</reference>
<dbReference type="InterPro" id="IPR007374">
    <property type="entry name" value="ASCH_domain"/>
</dbReference>
<proteinExistence type="predicted"/>
<dbReference type="SUPFAM" id="SSF88697">
    <property type="entry name" value="PUA domain-like"/>
    <property type="match status" value="1"/>
</dbReference>
<dbReference type="PANTHER" id="PTHR39203">
    <property type="entry name" value="CYTOPLASMIC PROTEIN-RELATED"/>
    <property type="match status" value="1"/>
</dbReference>
<dbReference type="InterPro" id="IPR015947">
    <property type="entry name" value="PUA-like_sf"/>
</dbReference>
<dbReference type="AlphaFoldDB" id="A0AAT9H8M7"/>
<dbReference type="InterPro" id="IPR009326">
    <property type="entry name" value="DUF984"/>
</dbReference>
<evidence type="ECO:0000313" key="2">
    <source>
        <dbReference type="EMBL" id="BFO13626.1"/>
    </source>
</evidence>
<reference evidence="2" key="1">
    <citation type="submission" date="2024-06" db="EMBL/GenBank/DDBJ databases">
        <authorList>
            <consortium name="consrtm"/>
            <person name="Uemura M."/>
            <person name="Terahara T."/>
        </authorList>
    </citation>
    <scope>NUCLEOTIDE SEQUENCE</scope>
    <source>
        <strain evidence="2">KM77-8</strain>
    </source>
</reference>
<protein>
    <recommendedName>
        <fullName evidence="1">ASCH domain-containing protein</fullName>
    </recommendedName>
</protein>
<sequence>MVIDSDDRPVAVIEVTGVRVVPLAQVDLAHVVDEGKPDTSVAAWRESHERFWNSEEMREALEDPDFTVDDTTPVVLERFRLLTDLRLAE</sequence>
<evidence type="ECO:0000259" key="1">
    <source>
        <dbReference type="Pfam" id="PF04266"/>
    </source>
</evidence>
<dbReference type="Gene3D" id="3.10.400.10">
    <property type="entry name" value="Sulfate adenylyltransferase"/>
    <property type="match status" value="1"/>
</dbReference>
<dbReference type="Pfam" id="PF04266">
    <property type="entry name" value="ASCH"/>
    <property type="match status" value="1"/>
</dbReference>
<name>A0AAT9H8M7_9ACTN</name>
<organism evidence="2">
    <name type="scientific">Streptomyces haneummycinicus</name>
    <dbReference type="NCBI Taxonomy" id="3074435"/>
    <lineage>
        <taxon>Bacteria</taxon>
        <taxon>Bacillati</taxon>
        <taxon>Actinomycetota</taxon>
        <taxon>Actinomycetes</taxon>
        <taxon>Kitasatosporales</taxon>
        <taxon>Streptomycetaceae</taxon>
        <taxon>Streptomyces</taxon>
    </lineage>
</organism>
<dbReference type="EMBL" id="AP035768">
    <property type="protein sequence ID" value="BFO13626.1"/>
    <property type="molecule type" value="Genomic_DNA"/>
</dbReference>
<feature type="domain" description="ASCH" evidence="1">
    <location>
        <begin position="3"/>
        <end position="82"/>
    </location>
</feature>
<accession>A0AAT9H8M7</accession>